<dbReference type="PANTHER" id="PTHR11972:SF153">
    <property type="entry name" value="SUPEROXIDE-GENERATING NADPH OXIDASE HEAVY CHAIN SUBUNIT A"/>
    <property type="match status" value="1"/>
</dbReference>
<dbReference type="PANTHER" id="PTHR11972">
    <property type="entry name" value="NADPH OXIDASE"/>
    <property type="match status" value="1"/>
</dbReference>
<dbReference type="AlphaFoldDB" id="M8AXE5"/>
<proteinExistence type="predicted"/>
<feature type="domain" description="FAD-binding 8" evidence="4">
    <location>
        <begin position="19"/>
        <end position="100"/>
    </location>
</feature>
<dbReference type="ExpressionAtlas" id="M8AXE5">
    <property type="expression patterns" value="baseline"/>
</dbReference>
<evidence type="ECO:0000259" key="5">
    <source>
        <dbReference type="Pfam" id="PF08030"/>
    </source>
</evidence>
<dbReference type="InterPro" id="IPR050369">
    <property type="entry name" value="RBOH/FRE"/>
</dbReference>
<dbReference type="GO" id="GO:0016174">
    <property type="term" value="F:NAD(P)H oxidase H2O2-forming activity"/>
    <property type="evidence" value="ECO:0007669"/>
    <property type="project" value="TreeGrafter"/>
</dbReference>
<keyword evidence="2" id="KW-0274">FAD</keyword>
<evidence type="ECO:0000256" key="2">
    <source>
        <dbReference type="ARBA" id="ARBA00022827"/>
    </source>
</evidence>
<dbReference type="InterPro" id="IPR013112">
    <property type="entry name" value="FAD-bd_8"/>
</dbReference>
<organism evidence="6">
    <name type="scientific">Aegilops tauschii</name>
    <name type="common">Tausch's goatgrass</name>
    <name type="synonym">Aegilops squarrosa</name>
    <dbReference type="NCBI Taxonomy" id="37682"/>
    <lineage>
        <taxon>Eukaryota</taxon>
        <taxon>Viridiplantae</taxon>
        <taxon>Streptophyta</taxon>
        <taxon>Embryophyta</taxon>
        <taxon>Tracheophyta</taxon>
        <taxon>Spermatophyta</taxon>
        <taxon>Magnoliopsida</taxon>
        <taxon>Liliopsida</taxon>
        <taxon>Poales</taxon>
        <taxon>Poaceae</taxon>
        <taxon>BOP clade</taxon>
        <taxon>Pooideae</taxon>
        <taxon>Triticodae</taxon>
        <taxon>Triticeae</taxon>
        <taxon>Triticinae</taxon>
        <taxon>Aegilops</taxon>
    </lineage>
</organism>
<dbReference type="InterPro" id="IPR039261">
    <property type="entry name" value="FNR_nucleotide-bd"/>
</dbReference>
<dbReference type="CDD" id="cd06186">
    <property type="entry name" value="NOX_Duox_like_FAD_NADP"/>
    <property type="match status" value="1"/>
</dbReference>
<evidence type="ECO:0000256" key="1">
    <source>
        <dbReference type="ARBA" id="ARBA00022630"/>
    </source>
</evidence>
<sequence>MAASPSGHATKTVRDHESWMYLTVPALLHRFPITPAPGDDYLTVHIRTLGDWPSHLRNLFTEYIGAGRAAEPLLLDGNRVTSKTEIRLPAIFIDGPYSAPVQNYKQYDILLLIGLGSGVTTFFSILKDTLNNIKSSDEVESTHGPEVVSFKNNWPAKAYFYWVTGEQGSFDWRKGLMNEIAERDHSVLISLDVFLKFIGMSGVFYCESSTLTKELKDLSKEFSQTSTTRFNFHNGNSN</sequence>
<dbReference type="InterPro" id="IPR013121">
    <property type="entry name" value="Fe_red_NAD-bd_6"/>
</dbReference>
<evidence type="ECO:0000259" key="4">
    <source>
        <dbReference type="Pfam" id="PF08022"/>
    </source>
</evidence>
<dbReference type="Pfam" id="PF08022">
    <property type="entry name" value="FAD_binding_8"/>
    <property type="match status" value="1"/>
</dbReference>
<keyword evidence="1" id="KW-0285">Flavoprotein</keyword>
<name>M8AXE5_AEGTA</name>
<evidence type="ECO:0000313" key="6">
    <source>
        <dbReference type="EnsemblPlants" id="EMT06330"/>
    </source>
</evidence>
<dbReference type="GO" id="GO:0005886">
    <property type="term" value="C:plasma membrane"/>
    <property type="evidence" value="ECO:0007669"/>
    <property type="project" value="TreeGrafter"/>
</dbReference>
<evidence type="ECO:0000256" key="3">
    <source>
        <dbReference type="ARBA" id="ARBA00023002"/>
    </source>
</evidence>
<dbReference type="InterPro" id="IPR000778">
    <property type="entry name" value="Cyt_b245_heavy_chain"/>
</dbReference>
<protein>
    <recommendedName>
        <fullName evidence="7">FAD-binding FR-type domain-containing protein</fullName>
    </recommendedName>
</protein>
<dbReference type="PRINTS" id="PR00466">
    <property type="entry name" value="GP91PHOX"/>
</dbReference>
<accession>M8AXE5</accession>
<reference evidence="6" key="1">
    <citation type="submission" date="2015-06" db="UniProtKB">
        <authorList>
            <consortium name="EnsemblPlants"/>
        </authorList>
    </citation>
    <scope>IDENTIFICATION</scope>
</reference>
<evidence type="ECO:0008006" key="7">
    <source>
        <dbReference type="Google" id="ProtNLM"/>
    </source>
</evidence>
<dbReference type="SUPFAM" id="SSF52343">
    <property type="entry name" value="Ferredoxin reductase-like, C-terminal NADP-linked domain"/>
    <property type="match status" value="1"/>
</dbReference>
<dbReference type="EnsemblPlants" id="EMT06330">
    <property type="protein sequence ID" value="EMT06330"/>
    <property type="gene ID" value="F775_11559"/>
</dbReference>
<keyword evidence="3" id="KW-0560">Oxidoreductase</keyword>
<dbReference type="Gene3D" id="3.40.50.80">
    <property type="entry name" value="Nucleotide-binding domain of ferredoxin-NADP reductase (FNR) module"/>
    <property type="match status" value="1"/>
</dbReference>
<feature type="domain" description="Ferric reductase NAD binding" evidence="5">
    <location>
        <begin position="107"/>
        <end position="237"/>
    </location>
</feature>
<dbReference type="Pfam" id="PF08030">
    <property type="entry name" value="NAD_binding_6"/>
    <property type="match status" value="1"/>
</dbReference>